<accession>A0ABR2QAV0</accession>
<sequence>MYHAPPPIAIAIAISILIRGGEGRKVGNITATAAAAAAAAAATVVGRQAHQTCIVKSKFGVGLTEDPPFGLSISLR</sequence>
<keyword evidence="2" id="KW-1185">Reference proteome</keyword>
<dbReference type="Proteomes" id="UP001396334">
    <property type="component" value="Unassembled WGS sequence"/>
</dbReference>
<protein>
    <recommendedName>
        <fullName evidence="3">Secreted protein</fullName>
    </recommendedName>
</protein>
<dbReference type="EMBL" id="JBBPBN010000042">
    <property type="protein sequence ID" value="KAK8997635.1"/>
    <property type="molecule type" value="Genomic_DNA"/>
</dbReference>
<reference evidence="1 2" key="1">
    <citation type="journal article" date="2024" name="G3 (Bethesda)">
        <title>Genome assembly of Hibiscus sabdariffa L. provides insights into metabolisms of medicinal natural products.</title>
        <authorList>
            <person name="Kim T."/>
        </authorList>
    </citation>
    <scope>NUCLEOTIDE SEQUENCE [LARGE SCALE GENOMIC DNA]</scope>
    <source>
        <strain evidence="1">TK-2024</strain>
        <tissue evidence="1">Old leaves</tissue>
    </source>
</reference>
<evidence type="ECO:0008006" key="3">
    <source>
        <dbReference type="Google" id="ProtNLM"/>
    </source>
</evidence>
<name>A0ABR2QAV0_9ROSI</name>
<evidence type="ECO:0000313" key="2">
    <source>
        <dbReference type="Proteomes" id="UP001396334"/>
    </source>
</evidence>
<gene>
    <name evidence="1" type="ORF">V6N11_012184</name>
</gene>
<organism evidence="1 2">
    <name type="scientific">Hibiscus sabdariffa</name>
    <name type="common">roselle</name>
    <dbReference type="NCBI Taxonomy" id="183260"/>
    <lineage>
        <taxon>Eukaryota</taxon>
        <taxon>Viridiplantae</taxon>
        <taxon>Streptophyta</taxon>
        <taxon>Embryophyta</taxon>
        <taxon>Tracheophyta</taxon>
        <taxon>Spermatophyta</taxon>
        <taxon>Magnoliopsida</taxon>
        <taxon>eudicotyledons</taxon>
        <taxon>Gunneridae</taxon>
        <taxon>Pentapetalae</taxon>
        <taxon>rosids</taxon>
        <taxon>malvids</taxon>
        <taxon>Malvales</taxon>
        <taxon>Malvaceae</taxon>
        <taxon>Malvoideae</taxon>
        <taxon>Hibiscus</taxon>
    </lineage>
</organism>
<proteinExistence type="predicted"/>
<comment type="caution">
    <text evidence="1">The sequence shown here is derived from an EMBL/GenBank/DDBJ whole genome shotgun (WGS) entry which is preliminary data.</text>
</comment>
<evidence type="ECO:0000313" key="1">
    <source>
        <dbReference type="EMBL" id="KAK8997635.1"/>
    </source>
</evidence>